<accession>E4UD66</accession>
<dbReference type="Proteomes" id="UP000007038">
    <property type="component" value="Chromosome"/>
</dbReference>
<protein>
    <submittedName>
        <fullName evidence="1">Uncharacterized protein</fullName>
    </submittedName>
</protein>
<reference evidence="2" key="1">
    <citation type="submission" date="2010-11" db="EMBL/GenBank/DDBJ databases">
        <title>Complete genome sequence of Candidatus Liberibacter solanacearum CLso-ZC1.</title>
        <authorList>
            <person name="Lin H."/>
            <person name="Doddapaneni H.V."/>
            <person name="Lou B."/>
            <person name="Civerolo E.L."/>
            <person name="Chen C."/>
            <person name="Duan Y."/>
            <person name="Zhou L."/>
            <person name="Glynn J."/>
        </authorList>
    </citation>
    <scope>NUCLEOTIDE SEQUENCE [LARGE SCALE GENOMIC DNA]</scope>
    <source>
        <strain evidence="2">CLso-ZC1</strain>
    </source>
</reference>
<reference key="2">
    <citation type="submission" date="2010-11" db="EMBL/GenBank/DDBJ databases">
        <authorList>
            <person name="Lin H."/>
            <person name="Doddapaneni H.V."/>
            <person name="Lou B."/>
            <person name="Civerolo E.L."/>
            <person name="Chen C."/>
            <person name="Duan Y."/>
            <person name="Zhou L."/>
            <person name="Glynn J."/>
        </authorList>
    </citation>
    <scope>NUCLEOTIDE SEQUENCE</scope>
    <source>
        <strain>CLso-ZC1</strain>
    </source>
</reference>
<evidence type="ECO:0000313" key="1">
    <source>
        <dbReference type="EMBL" id="ADR52306.1"/>
    </source>
</evidence>
<evidence type="ECO:0000313" key="2">
    <source>
        <dbReference type="Proteomes" id="UP000007038"/>
    </source>
</evidence>
<proteinExistence type="predicted"/>
<organism evidence="1 2">
    <name type="scientific">Liberibacter solanacearum (strain CLso-ZC1)</name>
    <dbReference type="NCBI Taxonomy" id="658172"/>
    <lineage>
        <taxon>Bacteria</taxon>
        <taxon>Pseudomonadati</taxon>
        <taxon>Pseudomonadota</taxon>
        <taxon>Alphaproteobacteria</taxon>
        <taxon>Hyphomicrobiales</taxon>
        <taxon>Rhizobiaceae</taxon>
        <taxon>Liberibacter</taxon>
    </lineage>
</organism>
<dbReference type="STRING" id="658172.CKC_02785"/>
<dbReference type="AlphaFoldDB" id="E4UD66"/>
<reference evidence="1 2" key="3">
    <citation type="journal article" date="2011" name="PLoS ONE">
        <title>The Complete Genome Sequence of 'Candidatus Liberibacter solanacearum', the Bacterium Associated with Potato Zebra Chip Disease.</title>
        <authorList>
            <person name="Lin H."/>
            <person name="Lou B."/>
            <person name="Glynn J.M."/>
            <person name="Doddapaneni H."/>
            <person name="Civerolo E.L."/>
            <person name="Chen C."/>
            <person name="Duan Y."/>
            <person name="Zhou L."/>
            <person name="Vahling C.M."/>
        </authorList>
    </citation>
    <scope>NUCLEOTIDE SEQUENCE [LARGE SCALE GENOMIC DNA]</scope>
    <source>
        <strain evidence="1 2">CLso-ZC1</strain>
    </source>
</reference>
<dbReference type="EMBL" id="CP002371">
    <property type="protein sequence ID" value="ADR52306.1"/>
    <property type="molecule type" value="Genomic_DNA"/>
</dbReference>
<dbReference type="HOGENOM" id="CLU_2494135_0_0_5"/>
<dbReference type="KEGG" id="lso:CKC_02785"/>
<sequence>MEVKIGNATIKEHIKAEKDPRYGELPPNFITKVGDIYNGIQILNWVYGYGINPPLTPEERLKKWKVVRDHAGTGHFYRGAFIEHNG</sequence>
<gene>
    <name evidence="1" type="ordered locus">CKC_02785</name>
</gene>
<name>E4UD66_LIBSC</name>